<feature type="transmembrane region" description="Helical" evidence="3">
    <location>
        <begin position="12"/>
        <end position="33"/>
    </location>
</feature>
<dbReference type="Gene3D" id="1.10.287.950">
    <property type="entry name" value="Methyl-accepting chemotaxis protein"/>
    <property type="match status" value="1"/>
</dbReference>
<keyword evidence="3" id="KW-0812">Transmembrane</keyword>
<dbReference type="Pfam" id="PF00015">
    <property type="entry name" value="MCPsignal"/>
    <property type="match status" value="1"/>
</dbReference>
<dbReference type="RefSeq" id="WP_227181699.1">
    <property type="nucleotide sequence ID" value="NZ_JAJBZT010000010.1"/>
</dbReference>
<evidence type="ECO:0000313" key="5">
    <source>
        <dbReference type="EMBL" id="MCB6184879.1"/>
    </source>
</evidence>
<feature type="domain" description="Methyl-accepting transducer" evidence="4">
    <location>
        <begin position="387"/>
        <end position="623"/>
    </location>
</feature>
<proteinExistence type="predicted"/>
<keyword evidence="1 2" id="KW-0807">Transducer</keyword>
<accession>A0ABS8D9M2</accession>
<gene>
    <name evidence="5" type="ORF">LIN78_15125</name>
</gene>
<keyword evidence="3" id="KW-1133">Transmembrane helix</keyword>
<dbReference type="InterPro" id="IPR013587">
    <property type="entry name" value="Nitrate/nitrite_sensing"/>
</dbReference>
<organism evidence="5 6">
    <name type="scientific">Leeia speluncae</name>
    <dbReference type="NCBI Taxonomy" id="2884804"/>
    <lineage>
        <taxon>Bacteria</taxon>
        <taxon>Pseudomonadati</taxon>
        <taxon>Pseudomonadota</taxon>
        <taxon>Betaproteobacteria</taxon>
        <taxon>Neisseriales</taxon>
        <taxon>Leeiaceae</taxon>
        <taxon>Leeia</taxon>
    </lineage>
</organism>
<comment type="caution">
    <text evidence="5">The sequence shown here is derived from an EMBL/GenBank/DDBJ whole genome shotgun (WGS) entry which is preliminary data.</text>
</comment>
<evidence type="ECO:0000256" key="1">
    <source>
        <dbReference type="ARBA" id="ARBA00023224"/>
    </source>
</evidence>
<dbReference type="PANTHER" id="PTHR32089">
    <property type="entry name" value="METHYL-ACCEPTING CHEMOTAXIS PROTEIN MCPB"/>
    <property type="match status" value="1"/>
</dbReference>
<dbReference type="EMBL" id="JAJBZT010000010">
    <property type="protein sequence ID" value="MCB6184879.1"/>
    <property type="molecule type" value="Genomic_DNA"/>
</dbReference>
<dbReference type="PANTHER" id="PTHR32089:SF112">
    <property type="entry name" value="LYSOZYME-LIKE PROTEIN-RELATED"/>
    <property type="match status" value="1"/>
</dbReference>
<reference evidence="5" key="1">
    <citation type="submission" date="2021-10" db="EMBL/GenBank/DDBJ databases">
        <title>The complete genome sequence of Leeia sp. TBRC 13508.</title>
        <authorList>
            <person name="Charoenyingcharoen P."/>
            <person name="Yukphan P."/>
        </authorList>
    </citation>
    <scope>NUCLEOTIDE SEQUENCE</scope>
    <source>
        <strain evidence="5">TBRC 13508</strain>
    </source>
</reference>
<dbReference type="Proteomes" id="UP001165395">
    <property type="component" value="Unassembled WGS sequence"/>
</dbReference>
<protein>
    <submittedName>
        <fullName evidence="5">Methyl-accepting chemotaxis protein</fullName>
    </submittedName>
</protein>
<dbReference type="PROSITE" id="PS50111">
    <property type="entry name" value="CHEMOTAXIS_TRANSDUC_2"/>
    <property type="match status" value="1"/>
</dbReference>
<evidence type="ECO:0000256" key="2">
    <source>
        <dbReference type="PROSITE-ProRule" id="PRU00284"/>
    </source>
</evidence>
<name>A0ABS8D9M2_9NEIS</name>
<evidence type="ECO:0000313" key="6">
    <source>
        <dbReference type="Proteomes" id="UP001165395"/>
    </source>
</evidence>
<feature type="transmembrane region" description="Helical" evidence="3">
    <location>
        <begin position="306"/>
        <end position="328"/>
    </location>
</feature>
<dbReference type="SUPFAM" id="SSF58104">
    <property type="entry name" value="Methyl-accepting chemotaxis protein (MCP) signaling domain"/>
    <property type="match status" value="1"/>
</dbReference>
<dbReference type="Pfam" id="PF08376">
    <property type="entry name" value="NIT"/>
    <property type="match status" value="1"/>
</dbReference>
<dbReference type="SMART" id="SM00283">
    <property type="entry name" value="MA"/>
    <property type="match status" value="1"/>
</dbReference>
<keyword evidence="3" id="KW-0472">Membrane</keyword>
<sequence length="660" mass="70384">MIKLDAINIKAKLLLLVMPFIVLIIIFATLFAFDRYQSYQQLNSAMSLVNVSENSSTLIDTLQTERGLTNGFLNGQGDLPAPLQGARGKTDAAFDSFKQLGDQLTDPAVSEDVKKLTSSISSLISMRSQINSRSAAASDVFKAYSQQIEGLIQLISGLGQISKESKLASYSVSLSNLLCVKEFAGRERGFVNGVLSKGAFDQASFAQAKSLEAQQNACLAQFKQLSSDAVVASTASLLQSPEFANVDAIRKQVYGAELGSPAAIKPAEWFSTTSARIGKLLAINQFLLQALKTDVSAALNTAKNQLIQVLVGAGGLIALVGVFAILIYRSIHQPIVKLENTILEMSQKLDLTLKADVNGKNEITSIWNALSKLIHSISQSLNTVKTHAHQLEGASSTLLNVADRSAKNSDIQSNASASMAAAVEEMSAGISMASDNIQENMKASLDMQQRVQHGWERIHSTAKAVESTAEAVGHAGNVISTLEEKSANIRHIITAIRTIADQTNLLALNAAIEAARAGEQGRGFAVVADEVRKLAERTGRETVGITTLIEEINSETAAASADMQNAKESMSLSLGLISQTLEDLDGIHDMAKNVSINSQDSASAMQEQTAASNDVAENISRIAALSEETSDVVQSAANLAKQLSHSSSELVSQVDKFKLD</sequence>
<evidence type="ECO:0000259" key="4">
    <source>
        <dbReference type="PROSITE" id="PS50111"/>
    </source>
</evidence>
<dbReference type="CDD" id="cd11386">
    <property type="entry name" value="MCP_signal"/>
    <property type="match status" value="1"/>
</dbReference>
<dbReference type="InterPro" id="IPR004089">
    <property type="entry name" value="MCPsignal_dom"/>
</dbReference>
<keyword evidence="6" id="KW-1185">Reference proteome</keyword>
<evidence type="ECO:0000256" key="3">
    <source>
        <dbReference type="SAM" id="Phobius"/>
    </source>
</evidence>